<keyword evidence="2" id="KW-1185">Reference proteome</keyword>
<reference evidence="1" key="1">
    <citation type="submission" date="2022-08" db="EMBL/GenBank/DDBJ databases">
        <authorList>
            <person name="Gutierrez-Valencia J."/>
        </authorList>
    </citation>
    <scope>NUCLEOTIDE SEQUENCE</scope>
</reference>
<organism evidence="1 2">
    <name type="scientific">Linum tenue</name>
    <dbReference type="NCBI Taxonomy" id="586396"/>
    <lineage>
        <taxon>Eukaryota</taxon>
        <taxon>Viridiplantae</taxon>
        <taxon>Streptophyta</taxon>
        <taxon>Embryophyta</taxon>
        <taxon>Tracheophyta</taxon>
        <taxon>Spermatophyta</taxon>
        <taxon>Magnoliopsida</taxon>
        <taxon>eudicotyledons</taxon>
        <taxon>Gunneridae</taxon>
        <taxon>Pentapetalae</taxon>
        <taxon>rosids</taxon>
        <taxon>fabids</taxon>
        <taxon>Malpighiales</taxon>
        <taxon>Linaceae</taxon>
        <taxon>Linum</taxon>
    </lineage>
</organism>
<dbReference type="Proteomes" id="UP001154282">
    <property type="component" value="Unassembled WGS sequence"/>
</dbReference>
<gene>
    <name evidence="1" type="ORF">LITE_LOCUS10713</name>
</gene>
<dbReference type="EMBL" id="CAMGYJ010000004">
    <property type="protein sequence ID" value="CAI0400337.1"/>
    <property type="molecule type" value="Genomic_DNA"/>
</dbReference>
<accession>A0AAV0IRS1</accession>
<evidence type="ECO:0000313" key="1">
    <source>
        <dbReference type="EMBL" id="CAI0400337.1"/>
    </source>
</evidence>
<comment type="caution">
    <text evidence="1">The sequence shown here is derived from an EMBL/GenBank/DDBJ whole genome shotgun (WGS) entry which is preliminary data.</text>
</comment>
<proteinExistence type="predicted"/>
<dbReference type="AlphaFoldDB" id="A0AAV0IRS1"/>
<evidence type="ECO:0000313" key="2">
    <source>
        <dbReference type="Proteomes" id="UP001154282"/>
    </source>
</evidence>
<name>A0AAV0IRS1_9ROSI</name>
<sequence length="70" mass="7949">MEVLFAGMLQEILSFCYKIEDVSEVMTGIGLQIVRVSIQRQATYLFLTRSIEKSRPALLSFGSFQFLAVK</sequence>
<protein>
    <submittedName>
        <fullName evidence="1">Uncharacterized protein</fullName>
    </submittedName>
</protein>